<dbReference type="OrthoDB" id="9777715at2"/>
<evidence type="ECO:0000313" key="5">
    <source>
        <dbReference type="Proteomes" id="UP000309389"/>
    </source>
</evidence>
<feature type="compositionally biased region" description="Acidic residues" evidence="2">
    <location>
        <begin position="27"/>
        <end position="43"/>
    </location>
</feature>
<feature type="transmembrane region" description="Helical" evidence="3">
    <location>
        <begin position="73"/>
        <end position="95"/>
    </location>
</feature>
<feature type="region of interest" description="Disordered" evidence="2">
    <location>
        <begin position="18"/>
        <end position="46"/>
    </location>
</feature>
<keyword evidence="3" id="KW-1133">Transmembrane helix</keyword>
<keyword evidence="1" id="KW-0175">Coiled coil</keyword>
<feature type="transmembrane region" description="Helical" evidence="3">
    <location>
        <begin position="107"/>
        <end position="129"/>
    </location>
</feature>
<dbReference type="EMBL" id="SSHH01000002">
    <property type="protein sequence ID" value="TIX50002.1"/>
    <property type="molecule type" value="Genomic_DNA"/>
</dbReference>
<name>A0A4T3EZ31_9SPHN</name>
<protein>
    <submittedName>
        <fullName evidence="4">ATPase</fullName>
    </submittedName>
</protein>
<proteinExistence type="predicted"/>
<keyword evidence="3" id="KW-0812">Transmembrane</keyword>
<gene>
    <name evidence="4" type="ORF">E5222_06785</name>
</gene>
<keyword evidence="5" id="KW-1185">Reference proteome</keyword>
<evidence type="ECO:0000313" key="4">
    <source>
        <dbReference type="EMBL" id="TIX50002.1"/>
    </source>
</evidence>
<feature type="coiled-coil region" evidence="1">
    <location>
        <begin position="718"/>
        <end position="752"/>
    </location>
</feature>
<evidence type="ECO:0000256" key="1">
    <source>
        <dbReference type="SAM" id="Coils"/>
    </source>
</evidence>
<dbReference type="AlphaFoldDB" id="A0A4T3EZ31"/>
<sequence>MTGRKRLVAYEADQLASEEVDTSAVEEQVEESSADDVAADDAPIEAPADAYTEDAPAFEDSWEDEMPSSGKGWIVPFLGVVAMLGWTGFFAWVHRVEMLAGATTAQWIDWIGSWSLPILVIIGFWLLALRNSVREAHRFGQTARMLSNESSLLERRLSVVNRELSLARDFVASQSRDLEALGRIATERLTANADRLQELIRDNGQQVSNIGEVSDTALSNMDRLRDQLPVISNAARDVTNQIGNAGNTAQGQLNELVSGFAKLTEFGDSSAEKVDGLRAKVAEVLDSLVARSSEIEQQAEHRFALLRNQNEEFRLELEARETDALAAIRRRARELNDELTTVAEENRTREESVAAGLRSRLEDLRGEGARLLENLRDGQEQTAASWANSISALQERMEKAITDINRIDEAAIANARRRMEALSEAGQKLDQSVIESADAFEEEFGRRREAAEEAEKQALATLQERLASFDISISERKEEHLAHMATMAERGDALSSRLAEFDREMTRLAEQGREESLKLGDATDLLADRLSQSRAILEESGTFVNRLTDDSVRLLEIIRSSSDHSEGALSNAIMAAERRLQEFESRAAGLTATIAEAEAKGGVLAEHVNNSREASVASLETVEKLEARLSSLASQSQDVAEKARGELQSAIVELESASQQAMENFRSGQLDAIHEIAGRIGAESSETIGSALRESALATIAELEETTALANERGRDTARQMRDQLSRVNELARNLEQRVAQAREQAEEKVDHDFSRRMALITESLNSASIDIAKAFDSEVADTAWASYLRGDRGIFTRRAVRLLDGHEARLVTGVYEEDAEVREAINRYIHDFEAMLRSVLSTRDGNAIAVTLLSSDIGKLYVALAQAIERLRD</sequence>
<accession>A0A4T3EZ31</accession>
<organism evidence="4 5">
    <name type="scientific">Alteraurantiacibacter aquimixticola</name>
    <dbReference type="NCBI Taxonomy" id="2489173"/>
    <lineage>
        <taxon>Bacteria</taxon>
        <taxon>Pseudomonadati</taxon>
        <taxon>Pseudomonadota</taxon>
        <taxon>Alphaproteobacteria</taxon>
        <taxon>Sphingomonadales</taxon>
        <taxon>Erythrobacteraceae</taxon>
        <taxon>Alteraurantiacibacter</taxon>
    </lineage>
</organism>
<evidence type="ECO:0000256" key="2">
    <source>
        <dbReference type="SAM" id="MobiDB-lite"/>
    </source>
</evidence>
<feature type="coiled-coil region" evidence="1">
    <location>
        <begin position="296"/>
        <end position="457"/>
    </location>
</feature>
<keyword evidence="3" id="KW-0472">Membrane</keyword>
<dbReference type="RefSeq" id="WP_136693022.1">
    <property type="nucleotide sequence ID" value="NZ_SSHH01000002.1"/>
</dbReference>
<feature type="coiled-coil region" evidence="1">
    <location>
        <begin position="573"/>
        <end position="664"/>
    </location>
</feature>
<comment type="caution">
    <text evidence="4">The sequence shown here is derived from an EMBL/GenBank/DDBJ whole genome shotgun (WGS) entry which is preliminary data.</text>
</comment>
<dbReference type="Proteomes" id="UP000309389">
    <property type="component" value="Unassembled WGS sequence"/>
</dbReference>
<reference evidence="4 5" key="1">
    <citation type="submission" date="2019-04" db="EMBL/GenBank/DDBJ databases">
        <title>Altererythrobacter aquimixticola sp. nov., isolated from sediment of junction between the ocean and a freshwater spring.</title>
        <authorList>
            <person name="Yoon J.-H."/>
        </authorList>
    </citation>
    <scope>NUCLEOTIDE SEQUENCE [LARGE SCALE GENOMIC DNA]</scope>
    <source>
        <strain evidence="4 5">SSKS-13</strain>
    </source>
</reference>
<evidence type="ECO:0000256" key="3">
    <source>
        <dbReference type="SAM" id="Phobius"/>
    </source>
</evidence>